<keyword evidence="2" id="KW-0596">Phosphopantetheine</keyword>
<evidence type="ECO:0000259" key="4">
    <source>
        <dbReference type="PROSITE" id="PS50075"/>
    </source>
</evidence>
<dbReference type="InterPro" id="IPR010060">
    <property type="entry name" value="NRPS_synth"/>
</dbReference>
<organism evidence="5 6">
    <name type="scientific">Pseudomonas rubra</name>
    <dbReference type="NCBI Taxonomy" id="2942627"/>
    <lineage>
        <taxon>Bacteria</taxon>
        <taxon>Pseudomonadati</taxon>
        <taxon>Pseudomonadota</taxon>
        <taxon>Gammaproteobacteria</taxon>
        <taxon>Pseudomonadales</taxon>
        <taxon>Pseudomonadaceae</taxon>
        <taxon>Pseudomonas</taxon>
    </lineage>
</organism>
<dbReference type="CDD" id="cd12116">
    <property type="entry name" value="A_NRPS_Ta1_like"/>
    <property type="match status" value="1"/>
</dbReference>
<dbReference type="InterPro" id="IPR000873">
    <property type="entry name" value="AMP-dep_synth/lig_dom"/>
</dbReference>
<dbReference type="InterPro" id="IPR020845">
    <property type="entry name" value="AMP-binding_CS"/>
</dbReference>
<dbReference type="InterPro" id="IPR045851">
    <property type="entry name" value="AMP-bd_C_sf"/>
</dbReference>
<dbReference type="InterPro" id="IPR006162">
    <property type="entry name" value="Ppantetheine_attach_site"/>
</dbReference>
<feature type="domain" description="Carrier" evidence="4">
    <location>
        <begin position="3596"/>
        <end position="3671"/>
    </location>
</feature>
<proteinExistence type="predicted"/>
<dbReference type="CDD" id="cd17646">
    <property type="entry name" value="A_NRPS_AB3403-like"/>
    <property type="match status" value="2"/>
</dbReference>
<feature type="domain" description="Carrier" evidence="4">
    <location>
        <begin position="2532"/>
        <end position="2607"/>
    </location>
</feature>
<dbReference type="Pfam" id="PF00550">
    <property type="entry name" value="PP-binding"/>
    <property type="match status" value="3"/>
</dbReference>
<dbReference type="Gene3D" id="3.40.50.1820">
    <property type="entry name" value="alpha/beta hydrolase"/>
    <property type="match status" value="1"/>
</dbReference>
<dbReference type="PANTHER" id="PTHR45398">
    <property type="match status" value="1"/>
</dbReference>
<dbReference type="RefSeq" id="WP_273894418.1">
    <property type="nucleotide sequence ID" value="NZ_JAMDGU010000037.1"/>
</dbReference>
<dbReference type="Proteomes" id="UP001148184">
    <property type="component" value="Unassembled WGS sequence"/>
</dbReference>
<dbReference type="NCBIfam" id="NF003417">
    <property type="entry name" value="PRK04813.1"/>
    <property type="match status" value="3"/>
</dbReference>
<evidence type="ECO:0000256" key="3">
    <source>
        <dbReference type="ARBA" id="ARBA00022553"/>
    </source>
</evidence>
<dbReference type="PROSITE" id="PS00012">
    <property type="entry name" value="PHOSPHOPANTETHEINE"/>
    <property type="match status" value="3"/>
</dbReference>
<dbReference type="InterPro" id="IPR025110">
    <property type="entry name" value="AMP-bd_C"/>
</dbReference>
<dbReference type="Gene3D" id="2.30.38.10">
    <property type="entry name" value="Luciferase, Domain 3"/>
    <property type="match status" value="3"/>
</dbReference>
<feature type="domain" description="Carrier" evidence="4">
    <location>
        <begin position="1021"/>
        <end position="1095"/>
    </location>
</feature>
<dbReference type="CDD" id="cd19531">
    <property type="entry name" value="LCL_NRPS-like"/>
    <property type="match status" value="2"/>
</dbReference>
<dbReference type="Gene3D" id="1.10.1200.10">
    <property type="entry name" value="ACP-like"/>
    <property type="match status" value="2"/>
</dbReference>
<evidence type="ECO:0000256" key="2">
    <source>
        <dbReference type="ARBA" id="ARBA00022450"/>
    </source>
</evidence>
<dbReference type="InterPro" id="IPR009081">
    <property type="entry name" value="PP-bd_ACP"/>
</dbReference>
<dbReference type="InterPro" id="IPR020806">
    <property type="entry name" value="PKS_PP-bd"/>
</dbReference>
<dbReference type="NCBIfam" id="NF004282">
    <property type="entry name" value="PRK05691.1"/>
    <property type="match status" value="7"/>
</dbReference>
<dbReference type="SMART" id="SM00823">
    <property type="entry name" value="PKS_PP"/>
    <property type="match status" value="3"/>
</dbReference>
<gene>
    <name evidence="5" type="ORF">M5G17_18760</name>
</gene>
<dbReference type="PROSITE" id="PS50075">
    <property type="entry name" value="CARRIER"/>
    <property type="match status" value="3"/>
</dbReference>
<dbReference type="EMBL" id="JAMDGZ010000043">
    <property type="protein sequence ID" value="MDD1015720.1"/>
    <property type="molecule type" value="Genomic_DNA"/>
</dbReference>
<dbReference type="Pfam" id="PF00668">
    <property type="entry name" value="Condensation"/>
    <property type="match status" value="4"/>
</dbReference>
<keyword evidence="6" id="KW-1185">Reference proteome</keyword>
<dbReference type="PROSITE" id="PS00455">
    <property type="entry name" value="AMP_BINDING"/>
    <property type="match status" value="3"/>
</dbReference>
<dbReference type="InterPro" id="IPR036736">
    <property type="entry name" value="ACP-like_sf"/>
</dbReference>
<dbReference type="InterPro" id="IPR029058">
    <property type="entry name" value="AB_hydrolase_fold"/>
</dbReference>
<dbReference type="Gene3D" id="3.30.559.10">
    <property type="entry name" value="Chloramphenicol acetyltransferase-like domain"/>
    <property type="match status" value="4"/>
</dbReference>
<dbReference type="Pfam" id="PF13193">
    <property type="entry name" value="AMP-binding_C"/>
    <property type="match status" value="3"/>
</dbReference>
<comment type="caution">
    <text evidence="5">The sequence shown here is derived from an EMBL/GenBank/DDBJ whole genome shotgun (WGS) entry which is preliminary data.</text>
</comment>
<dbReference type="Gene3D" id="3.30.559.30">
    <property type="entry name" value="Nonribosomal peptide synthetase, condensation domain"/>
    <property type="match status" value="4"/>
</dbReference>
<accession>A0ABT5PBN2</accession>
<name>A0ABT5PBN2_9PSED</name>
<evidence type="ECO:0000256" key="1">
    <source>
        <dbReference type="ARBA" id="ARBA00001957"/>
    </source>
</evidence>
<dbReference type="Gene3D" id="3.40.50.980">
    <property type="match status" value="6"/>
</dbReference>
<dbReference type="NCBIfam" id="TIGR01733">
    <property type="entry name" value="AA-adenyl-dom"/>
    <property type="match status" value="3"/>
</dbReference>
<dbReference type="NCBIfam" id="TIGR01720">
    <property type="entry name" value="NRPS-para261"/>
    <property type="match status" value="1"/>
</dbReference>
<evidence type="ECO:0000313" key="5">
    <source>
        <dbReference type="EMBL" id="MDD1015720.1"/>
    </source>
</evidence>
<evidence type="ECO:0000313" key="6">
    <source>
        <dbReference type="Proteomes" id="UP001148184"/>
    </source>
</evidence>
<dbReference type="Pfam" id="PF00501">
    <property type="entry name" value="AMP-binding"/>
    <property type="match status" value="3"/>
</dbReference>
<protein>
    <submittedName>
        <fullName evidence="5">Non-ribosomal peptide synthase/polyketide synthase</fullName>
    </submittedName>
</protein>
<dbReference type="CDD" id="cd19543">
    <property type="entry name" value="DCL_NRPS"/>
    <property type="match status" value="1"/>
</dbReference>
<dbReference type="InterPro" id="IPR010071">
    <property type="entry name" value="AA_adenyl_dom"/>
</dbReference>
<comment type="cofactor">
    <cofactor evidence="1">
        <name>pantetheine 4'-phosphate</name>
        <dbReference type="ChEBI" id="CHEBI:47942"/>
    </cofactor>
</comment>
<dbReference type="SUPFAM" id="SSF56801">
    <property type="entry name" value="Acetyl-CoA synthetase-like"/>
    <property type="match status" value="3"/>
</dbReference>
<keyword evidence="3" id="KW-0597">Phosphoprotein</keyword>
<reference evidence="5 6" key="1">
    <citation type="submission" date="2022-05" db="EMBL/GenBank/DDBJ databases">
        <title>Novel Pseudomonas spp. Isolated from a Rainbow Trout Aquaculture Facility.</title>
        <authorList>
            <person name="Testerman T."/>
            <person name="Graf J."/>
        </authorList>
    </citation>
    <scope>NUCLEOTIDE SEQUENCE [LARGE SCALE GENOMIC DNA]</scope>
    <source>
        <strain evidence="5 6">ID1025</strain>
    </source>
</reference>
<dbReference type="SUPFAM" id="SSF47336">
    <property type="entry name" value="ACP-like"/>
    <property type="match status" value="3"/>
</dbReference>
<dbReference type="Gene3D" id="3.30.300.30">
    <property type="match status" value="3"/>
</dbReference>
<dbReference type="SUPFAM" id="SSF52777">
    <property type="entry name" value="CoA-dependent acyltransferases"/>
    <property type="match status" value="8"/>
</dbReference>
<dbReference type="InterPro" id="IPR001242">
    <property type="entry name" value="Condensation_dom"/>
</dbReference>
<dbReference type="InterPro" id="IPR023213">
    <property type="entry name" value="CAT-like_dom_sf"/>
</dbReference>
<dbReference type="CDD" id="cd19534">
    <property type="entry name" value="E_NRPS"/>
    <property type="match status" value="1"/>
</dbReference>
<sequence length="3701" mass="407964">MAQMDNTSLVQRFIRLPLAQRQAFLEKLTSKGMSLANLPIPVCRDAFAQLPLSYAQQRQWFLWQLDPTSSAYHVPCALRLQGALDIDALQRSFDALLVRHETLRTCFVESSDGLVQQVQASGSVQVTLEVIAASAQQATAAEIETFIETETQQLFDLQRCPLLRVKLLRLGAHDHVLVLTQHHIICDAASMPVMVDELVQLYAGFSQGQAPELPALPIQYGDYAIWQRQWMEAGEKDRQLAYWTRHLGHEPATLELPSDRPRPAQQSFRGARQDIRLDTRLGLQLHALARQENVTPFMLLLAAFQTLLYRYSGQESIRVGVPVANRNRVETRQLIGFFVNTQVMQTRFDDGSTFRQLLAQVKRHALDAQAHQDLPFEQLVEALQPERSLSHSPLFQVMFNHRRSQAGPLVTPQGLQVQALDWQAHTAQFDLSLDVLESAQGFDCSLSYATDLFDAARIERLARHWQNLLAAIVADPAQPVAELSMLDAQERQRSLYDWNATATRYPLEQSIQHLIEAQVARTPQAPALLFGEQVLSYAQLNAQANRLAHRLIEQGVGADVLVGIAAERSLEMVIGLLAVLKAGGAYVPLDPEYPQERLAYMFEDSGIALLLTQAPLREQLPLPAGLKVLLLEDALDGYGEDNPNVAVDAENLAYVIYTSGSTGKPKGAGNRHAALTNRLCWMQQAYGLDASDTVLQKTPFSFDVSVWEFFWPLMTGARLAIAGPGDHRDPARLVSLIQQHEVSTLHFVPSMLQAFLLDEQVGQCTGLKRIVCSGEALPVDAQQQVFAKLPQAGLYNLYGPTEAAIDVTHWTCRDEGADSVPIGEPIANLGTYVLSADLEPVALGVIGELYLTGEGLARGYHRRPGLTAERFVASPFVAGQRLYRTGDLARQRPDGVIEYAGRIDHQVKIRGLRIELGEIEARLLELTEVREAVVLAVEGVGGLQLVGYLVPSDAALLTADAQVQAALRDQLKASLLRNLPDYMVPTHLLFIEQMPLSANGKLERRALPALDLAQVQQAYVAPRSELEQRIAAIWQEVLKRERIGLTDNFFELGGDSIISIQVVSRARAAGIRFTPKALFQHQTVQGLATVASLDDGQLTIDQGPVQGDLPLLPFQRVFFETVSSTQHHWNQSVSLRLTRSVPAPMLERALALLVAHHDALRLRFVQHDGHWLASHADLAAAEQPMLRDVGVVEGQALLQLANQAQASLDLQHGPLLRALLATLDDGSQRLILIIHHLAVDGVSWRVLLEDLHTLCNQQLAGQALQVPAKTSSLQAWARRLQAYARDPALQQERQFWRRWLADAPASLPCDTPQAVALNRDARHVQTRLDADLTRQLLQSAPAAYRTQVNDLLLTALARVIARWTGQAQVLVQLEGHGREALFDDIDLTRSVGWFTSLYPVKLTVEDDLASSLKAVKEQLRSVANHGIGYAALRYLGDNQVRAELAALPQPRITFNYLGQFDNSFGDHQGALFMPSAESAGDDQHAAAPLANWLSLSGQVYGGELTLNWTFSQAMFAPGTIEALAEAYRQALVATIEHCCQHENAGSTPSDFPLAGLSQGQLDALPVPARELEELFTLAPMQQGMLFHSLYEEAAGNYINQLRVDIDGLDVARFQAAWQAAVDRHDSLRSGFLWQGELSQPLQFVRRQVRVPFVVQDMRQHANLDAALDALALAEREQGFDLAQAPLLRVHLVRCGAERHHLIYTHHHILMDGWSSSQLLGEVLQHYAGQPQAAASVRYSDYIAWLQAQDGAASQAFWREQTAALAAPTSLTQAIAKQADGQAPAGQGEYLRTLDRAVALGEFARQQKITVNTLVQAAWLLLLQRYTGQPSVAFGATVAGRPAQLRGVEQQIGLFINTLPVIAAPQPQQSVASWLQDVQRCNLALREHEHTPLFEIQRWAGQGGGTLFDSILVFESYPVSEALQQAAPQGLRFGEPRNHEQTNYPLTLMVELGERLSIQYRYGQQHFDAATVAQLAQHLENLLVGMIAAPLSALGELPMLAAEEQQRMLGQWNATARDYPLDTPVQQLIAARAAHAPQAPALIFAGQRLSYQALERQANQLAHKLLELGARAGQRVGIALERGPDMIVALLAVLKAGAAYVPLDPSYPEERLAYMMTDSGMDLLLSHSQVLERLPVPAKVRALALDHREQWLAGYADTAPAVAVDAEDLAYVIYTSGSTGKPKGVMVRHGALANFIASMIREPGFSDADRMLSLTTFSFDIFGLEIYAPLVVGASVVLIDEAVLHDSDALLEVIQNQGVTLVQATPSSWRMLLDNPRSASLAACRLLCGGEALPRALAERMLGVGAGVWNLYGPTETTIWSALHVLSAEQPTPWLGRPIDNTAFYLLGDDLLPVPAGVSGEMLIGGSGLARGYFERPSLTAERFVPDPYSATGERLYRTGDLGRYRRDGVLEYIGRLDHQVKVRGLRIELGEIEAALLAQPAVRDAAVLALEGQGGVRLVGYVVAHQATPGNSSEQQRLGEILAARLLERLPDYMVPVQWLFLERLPLTPNGKLDRKALPRQELASEPRPFRAPGSALEQQVAAIWQAVLDQPQVGLDDDFFALGGHSLLATQAISRVRHALKCEVPLKLLFEHSVLAGFVQALDASAGSQEPPLQALAADQPLLLSYAQERQWFLWQLQPDSTAYHVPSALRLRGALDEVALQRSFDTLVARHASLRTVFVEDAERVLQVVHQQMHIAVQTLHLDIPDAAGRDAQIDAFIDREVRSLFDLRQGPLLRVKLLQLAADDHLLLIVQHHIICDGWSVQVMIDELVQLYAGYSQGQEVALPALPIGYADFASWQRQWMDAGERQRQLDYWTAQLPAPHPVLQLPSDRPRPARQSYRGARQAVQLSQTLATQLTALARREGVTLYMLLLASLQVLLHRYSGQDDIRVGVANANRNRLDTERLIGFFVNTQVLQARFDDGPTFRQLLAQVKRHALDAQAHQDLPFEQLVEALQPERSLGHSPLFQVMFNHQSEGRAERVTRELPGLEIQGLLRDQQTAQFDLTLETFEAGQQLAAAFTYATDLFDAARIERLARHWQNLLAAIVADPAQPVAELPMLDAQERQRSLYDWNATATRYPLEQSIQQLIEAQVARTPQAPALLFGEQVLSYAQLNTRANRLAHRLIEQGVGADVLVGIAAERSLEMVIGLLAVLKAGGAYVPLDPEYPQERLAYMFEDSGIALLLTQAPLREQLPLPAGLKVLLLEDALDGYAEDNPEVAVDAENLAYVIYTSGSTGKPKGAGNRHAALTNRLCWMQQAYGLDASDTVLQKTPFSFDVSVWEFFWPLMTGARLAIAGPGDHRDPARLVSLIQQHEVSTLHFVPSMLQAFLLDEQVGQCTGLKRIVCSGEALPVDAQQQVFAKLPQAGLYNLYGPTEAAIDVTHWTCREEGADSVPIGEPIANLGTYVLSADLEPVALGVIGELYLTGEGLARGYHRRPGLTAERFVASPFVAGERLYRTGDLARQRPDGVIEYAGRIDHQVKIRGLRIELGEIEARLLELTEVREAVVLAVEGVGGLQLVGYLVPSDAALLTADAQVQAALRDQLKASLLRNLPDYMVPTHLLFIEQMPLSANGKLERRALPGIEALLAMRSFRAPQTELECQVAAVWAQLLGVEQVGLDDDFFSLGGHSLLATQLIARVREQLGVEVELKSVFTATRLDAFCDQVQTAKTAHSPLQDELAKSLEALKRLSGDELEQLIS</sequence>
<dbReference type="PANTHER" id="PTHR45398:SF1">
    <property type="entry name" value="ENZYME, PUTATIVE (JCVI)-RELATED"/>
    <property type="match status" value="1"/>
</dbReference>